<evidence type="ECO:0008006" key="14">
    <source>
        <dbReference type="Google" id="ProtNLM"/>
    </source>
</evidence>
<dbReference type="Proteomes" id="UP000663861">
    <property type="component" value="Unassembled WGS sequence"/>
</dbReference>
<dbReference type="EMBL" id="CAJMWY010001417">
    <property type="protein sequence ID" value="CAE6466719.1"/>
    <property type="molecule type" value="Genomic_DNA"/>
</dbReference>
<dbReference type="InterPro" id="IPR050364">
    <property type="entry name" value="Cytochrome_P450_fung"/>
</dbReference>
<feature type="transmembrane region" description="Helical" evidence="11">
    <location>
        <begin position="7"/>
        <end position="24"/>
    </location>
</feature>
<proteinExistence type="inferred from homology"/>
<name>A0A8H3GQ77_9AGAM</name>
<dbReference type="InterPro" id="IPR017972">
    <property type="entry name" value="Cyt_P450_CS"/>
</dbReference>
<reference evidence="12" key="1">
    <citation type="submission" date="2021-01" db="EMBL/GenBank/DDBJ databases">
        <authorList>
            <person name="Kaushik A."/>
        </authorList>
    </citation>
    <scope>NUCLEOTIDE SEQUENCE</scope>
    <source>
        <strain evidence="12">AG4-RS23</strain>
    </source>
</reference>
<dbReference type="GO" id="GO:0005506">
    <property type="term" value="F:iron ion binding"/>
    <property type="evidence" value="ECO:0007669"/>
    <property type="project" value="InterPro"/>
</dbReference>
<evidence type="ECO:0000256" key="6">
    <source>
        <dbReference type="ARBA" id="ARBA00023002"/>
    </source>
</evidence>
<sequence length="552" mass="62659">MITTNEYSYILLMALCATVVWSWLATTGRWTKSQLPLPPSPISDPFIGHMRTLMRVSDLPRSYKKFSEELRSDIISFKLPGQTIIVLNSVEAAENLLSKRSSIYSDRPKSNTTMATSNRLLGWGSNTGVLPYGERWRAQRRMTHELLHKRASEDLWPTIVRNSRLALQQLLENPSKFESHFRRMAGSSIIKSVYGYEATASNDALFRAVSDAVDGFAQAIVTSNFYVNIIPWMQYIPSWLPGAQWKRQAFAWRLQTEQMLNVPYDWTRDQMRTGTAPPSMMRQLLARYTEEPSEEEKDTMRWAAGTLFAAGTDTTVSNALILIAAMAMHPEIQAKAQHEVDSVLCGKRLPDMDDRQSMPYIQAIVKEVLRWRSVTPIGVAHACIEEDVYDRQSMPYIQAIVKEVLRWRSVTPIGVAHACIEEDVYKGYRIPKGATVIANQWAMSNDEKVYTNPERFDPSRFLDPSTPEAPAFGFGRRSCPGIHMAHASLFMIVGGLAASFNIRPKCNSEGHPIPLTAEMKQNMLLSQPLPFEVDIEPRSEQHERLLRAWVDI</sequence>
<protein>
    <recommendedName>
        <fullName evidence="14">O-methylsterigmatocystin oxidoreductase</fullName>
    </recommendedName>
</protein>
<evidence type="ECO:0000256" key="3">
    <source>
        <dbReference type="ARBA" id="ARBA00010617"/>
    </source>
</evidence>
<dbReference type="PANTHER" id="PTHR46300">
    <property type="entry name" value="P450, PUTATIVE (EUROFUNG)-RELATED-RELATED"/>
    <property type="match status" value="1"/>
</dbReference>
<dbReference type="InterPro" id="IPR002401">
    <property type="entry name" value="Cyt_P450_E_grp-I"/>
</dbReference>
<keyword evidence="5 9" id="KW-0479">Metal-binding</keyword>
<evidence type="ECO:0000313" key="12">
    <source>
        <dbReference type="EMBL" id="CAE6466719.1"/>
    </source>
</evidence>
<dbReference type="Pfam" id="PF00067">
    <property type="entry name" value="p450"/>
    <property type="match status" value="2"/>
</dbReference>
<organism evidence="12 13">
    <name type="scientific">Rhizoctonia solani</name>
    <dbReference type="NCBI Taxonomy" id="456999"/>
    <lineage>
        <taxon>Eukaryota</taxon>
        <taxon>Fungi</taxon>
        <taxon>Dikarya</taxon>
        <taxon>Basidiomycota</taxon>
        <taxon>Agaricomycotina</taxon>
        <taxon>Agaricomycetes</taxon>
        <taxon>Cantharellales</taxon>
        <taxon>Ceratobasidiaceae</taxon>
        <taxon>Rhizoctonia</taxon>
    </lineage>
</organism>
<evidence type="ECO:0000256" key="9">
    <source>
        <dbReference type="PIRSR" id="PIRSR602401-1"/>
    </source>
</evidence>
<keyword evidence="11" id="KW-1133">Transmembrane helix</keyword>
<dbReference type="GO" id="GO:0020037">
    <property type="term" value="F:heme binding"/>
    <property type="evidence" value="ECO:0007669"/>
    <property type="project" value="InterPro"/>
</dbReference>
<dbReference type="PANTHER" id="PTHR46300:SF7">
    <property type="entry name" value="P450, PUTATIVE (EUROFUNG)-RELATED"/>
    <property type="match status" value="1"/>
</dbReference>
<keyword evidence="11" id="KW-0812">Transmembrane</keyword>
<dbReference type="InterPro" id="IPR036396">
    <property type="entry name" value="Cyt_P450_sf"/>
</dbReference>
<dbReference type="PRINTS" id="PR00463">
    <property type="entry name" value="EP450I"/>
</dbReference>
<evidence type="ECO:0000313" key="13">
    <source>
        <dbReference type="Proteomes" id="UP000663861"/>
    </source>
</evidence>
<accession>A0A8H3GQ77</accession>
<comment type="similarity">
    <text evidence="3 10">Belongs to the cytochrome P450 family.</text>
</comment>
<evidence type="ECO:0000256" key="1">
    <source>
        <dbReference type="ARBA" id="ARBA00001971"/>
    </source>
</evidence>
<dbReference type="GO" id="GO:0016705">
    <property type="term" value="F:oxidoreductase activity, acting on paired donors, with incorporation or reduction of molecular oxygen"/>
    <property type="evidence" value="ECO:0007669"/>
    <property type="project" value="InterPro"/>
</dbReference>
<evidence type="ECO:0000256" key="2">
    <source>
        <dbReference type="ARBA" id="ARBA00005179"/>
    </source>
</evidence>
<keyword evidence="4 9" id="KW-0349">Heme</keyword>
<keyword evidence="7 9" id="KW-0408">Iron</keyword>
<dbReference type="Gene3D" id="1.10.630.10">
    <property type="entry name" value="Cytochrome P450"/>
    <property type="match status" value="2"/>
</dbReference>
<comment type="pathway">
    <text evidence="2">Secondary metabolite biosynthesis.</text>
</comment>
<feature type="binding site" description="axial binding residue" evidence="9">
    <location>
        <position position="479"/>
    </location>
    <ligand>
        <name>heme</name>
        <dbReference type="ChEBI" id="CHEBI:30413"/>
    </ligand>
    <ligandPart>
        <name>Fe</name>
        <dbReference type="ChEBI" id="CHEBI:18248"/>
    </ligandPart>
</feature>
<comment type="caution">
    <text evidence="12">The sequence shown here is derived from an EMBL/GenBank/DDBJ whole genome shotgun (WGS) entry which is preliminary data.</text>
</comment>
<keyword evidence="11" id="KW-0472">Membrane</keyword>
<dbReference type="PRINTS" id="PR00385">
    <property type="entry name" value="P450"/>
</dbReference>
<evidence type="ECO:0000256" key="10">
    <source>
        <dbReference type="RuleBase" id="RU000461"/>
    </source>
</evidence>
<keyword evidence="6 10" id="KW-0560">Oxidoreductase</keyword>
<evidence type="ECO:0000256" key="4">
    <source>
        <dbReference type="ARBA" id="ARBA00022617"/>
    </source>
</evidence>
<dbReference type="CDD" id="cd11065">
    <property type="entry name" value="CYP64-like"/>
    <property type="match status" value="1"/>
</dbReference>
<evidence type="ECO:0000256" key="5">
    <source>
        <dbReference type="ARBA" id="ARBA00022723"/>
    </source>
</evidence>
<keyword evidence="8 10" id="KW-0503">Monooxygenase</keyword>
<evidence type="ECO:0000256" key="7">
    <source>
        <dbReference type="ARBA" id="ARBA00023004"/>
    </source>
</evidence>
<dbReference type="InterPro" id="IPR001128">
    <property type="entry name" value="Cyt_P450"/>
</dbReference>
<dbReference type="PROSITE" id="PS00086">
    <property type="entry name" value="CYTOCHROME_P450"/>
    <property type="match status" value="1"/>
</dbReference>
<dbReference type="SUPFAM" id="SSF48264">
    <property type="entry name" value="Cytochrome P450"/>
    <property type="match status" value="2"/>
</dbReference>
<dbReference type="GO" id="GO:0004497">
    <property type="term" value="F:monooxygenase activity"/>
    <property type="evidence" value="ECO:0007669"/>
    <property type="project" value="UniProtKB-KW"/>
</dbReference>
<evidence type="ECO:0000256" key="11">
    <source>
        <dbReference type="SAM" id="Phobius"/>
    </source>
</evidence>
<comment type="cofactor">
    <cofactor evidence="1 9">
        <name>heme</name>
        <dbReference type="ChEBI" id="CHEBI:30413"/>
    </cofactor>
</comment>
<evidence type="ECO:0000256" key="8">
    <source>
        <dbReference type="ARBA" id="ARBA00023033"/>
    </source>
</evidence>
<dbReference type="AlphaFoldDB" id="A0A8H3GQ77"/>
<gene>
    <name evidence="12" type="ORF">RDB_LOCUS75471</name>
</gene>